<dbReference type="EMBL" id="JAULSX010000006">
    <property type="protein sequence ID" value="KAK3488967.1"/>
    <property type="molecule type" value="Genomic_DNA"/>
</dbReference>
<dbReference type="GeneID" id="87870815"/>
<sequence>MCRFCGIGTACLLAPSSKAGSFHCPWLKVRKKRPNGWLYIMVYQPSLAVIAQRTKQMSYLSTKGCTIIAIGMEHVRILHHCCNRLAFVMLLRPWGSLVDDTASDGGCLQDYLRMVTTSSSTAAA</sequence>
<protein>
    <submittedName>
        <fullName evidence="1">Uncharacterized protein</fullName>
    </submittedName>
</protein>
<gene>
    <name evidence="1" type="ORF">B0T23DRAFT_189084</name>
</gene>
<name>A0AAJ0I3V6_9PEZI</name>
<organism evidence="1 2">
    <name type="scientific">Neurospora hispaniola</name>
    <dbReference type="NCBI Taxonomy" id="588809"/>
    <lineage>
        <taxon>Eukaryota</taxon>
        <taxon>Fungi</taxon>
        <taxon>Dikarya</taxon>
        <taxon>Ascomycota</taxon>
        <taxon>Pezizomycotina</taxon>
        <taxon>Sordariomycetes</taxon>
        <taxon>Sordariomycetidae</taxon>
        <taxon>Sordariales</taxon>
        <taxon>Sordariaceae</taxon>
        <taxon>Neurospora</taxon>
    </lineage>
</organism>
<dbReference type="RefSeq" id="XP_062690674.1">
    <property type="nucleotide sequence ID" value="XM_062833193.1"/>
</dbReference>
<reference evidence="1 2" key="1">
    <citation type="journal article" date="2023" name="Mol. Phylogenet. Evol.">
        <title>Genome-scale phylogeny and comparative genomics of the fungal order Sordariales.</title>
        <authorList>
            <person name="Hensen N."/>
            <person name="Bonometti L."/>
            <person name="Westerberg I."/>
            <person name="Brannstrom I.O."/>
            <person name="Guillou S."/>
            <person name="Cros-Aarteil S."/>
            <person name="Calhoun S."/>
            <person name="Haridas S."/>
            <person name="Kuo A."/>
            <person name="Mondo S."/>
            <person name="Pangilinan J."/>
            <person name="Riley R."/>
            <person name="LaButti K."/>
            <person name="Andreopoulos B."/>
            <person name="Lipzen A."/>
            <person name="Chen C."/>
            <person name="Yan M."/>
            <person name="Daum C."/>
            <person name="Ng V."/>
            <person name="Clum A."/>
            <person name="Steindorff A."/>
            <person name="Ohm R.A."/>
            <person name="Martin F."/>
            <person name="Silar P."/>
            <person name="Natvig D.O."/>
            <person name="Lalanne C."/>
            <person name="Gautier V."/>
            <person name="Ament-Velasquez S.L."/>
            <person name="Kruys A."/>
            <person name="Hutchinson M.I."/>
            <person name="Powell A.J."/>
            <person name="Barry K."/>
            <person name="Miller A.N."/>
            <person name="Grigoriev I.V."/>
            <person name="Debuchy R."/>
            <person name="Gladieux P."/>
            <person name="Hiltunen Thoren M."/>
            <person name="Johannesson H."/>
        </authorList>
    </citation>
    <scope>NUCLEOTIDE SEQUENCE [LARGE SCALE GENOMIC DNA]</scope>
    <source>
        <strain evidence="1 2">FGSC 10403</strain>
    </source>
</reference>
<evidence type="ECO:0000313" key="2">
    <source>
        <dbReference type="Proteomes" id="UP001285908"/>
    </source>
</evidence>
<evidence type="ECO:0000313" key="1">
    <source>
        <dbReference type="EMBL" id="KAK3488967.1"/>
    </source>
</evidence>
<dbReference type="Proteomes" id="UP001285908">
    <property type="component" value="Unassembled WGS sequence"/>
</dbReference>
<dbReference type="AlphaFoldDB" id="A0AAJ0I3V6"/>
<comment type="caution">
    <text evidence="1">The sequence shown here is derived from an EMBL/GenBank/DDBJ whole genome shotgun (WGS) entry which is preliminary data.</text>
</comment>
<keyword evidence="2" id="KW-1185">Reference proteome</keyword>
<proteinExistence type="predicted"/>
<accession>A0AAJ0I3V6</accession>